<feature type="transmembrane region" description="Helical" evidence="1">
    <location>
        <begin position="12"/>
        <end position="31"/>
    </location>
</feature>
<name>A0A6A8G8J1_9EURY</name>
<dbReference type="Proteomes" id="UP000443423">
    <property type="component" value="Unassembled WGS sequence"/>
</dbReference>
<evidence type="ECO:0000313" key="2">
    <source>
        <dbReference type="EMBL" id="MRW96426.1"/>
    </source>
</evidence>
<accession>A0A6A8G8J1</accession>
<dbReference type="OrthoDB" id="275119at2157"/>
<keyword evidence="1" id="KW-0812">Transmembrane</keyword>
<keyword evidence="3" id="KW-1185">Reference proteome</keyword>
<comment type="caution">
    <text evidence="2">The sequence shown here is derived from an EMBL/GenBank/DDBJ whole genome shotgun (WGS) entry which is preliminary data.</text>
</comment>
<proteinExistence type="predicted"/>
<keyword evidence="1" id="KW-1133">Transmembrane helix</keyword>
<gene>
    <name evidence="2" type="ORF">GJR99_07545</name>
</gene>
<dbReference type="EMBL" id="WKJQ01000001">
    <property type="protein sequence ID" value="MRW96426.1"/>
    <property type="molecule type" value="Genomic_DNA"/>
</dbReference>
<keyword evidence="1" id="KW-0472">Membrane</keyword>
<sequence>MPILGAEGGDAPAFALVLFWAPFYLLVYALLAGGEYWLRRREVATAVSQT</sequence>
<protein>
    <submittedName>
        <fullName evidence="2">Uncharacterized protein</fullName>
    </submittedName>
</protein>
<evidence type="ECO:0000256" key="1">
    <source>
        <dbReference type="SAM" id="Phobius"/>
    </source>
</evidence>
<organism evidence="2 3">
    <name type="scientific">Haloferax marinum</name>
    <dbReference type="NCBI Taxonomy" id="2666143"/>
    <lineage>
        <taxon>Archaea</taxon>
        <taxon>Methanobacteriati</taxon>
        <taxon>Methanobacteriota</taxon>
        <taxon>Stenosarchaea group</taxon>
        <taxon>Halobacteria</taxon>
        <taxon>Halobacteriales</taxon>
        <taxon>Haloferacaceae</taxon>
        <taxon>Haloferax</taxon>
    </lineage>
</organism>
<reference evidence="2 3" key="1">
    <citation type="submission" date="2019-11" db="EMBL/GenBank/DDBJ databases">
        <title>Whole genome sequence of Haloferax sp. MBLA0078.</title>
        <authorList>
            <person name="Seo M.-J."/>
            <person name="Cho E.-S."/>
        </authorList>
    </citation>
    <scope>NUCLEOTIDE SEQUENCE [LARGE SCALE GENOMIC DNA]</scope>
    <source>
        <strain evidence="2 3">MBLA0078</strain>
    </source>
</reference>
<evidence type="ECO:0000313" key="3">
    <source>
        <dbReference type="Proteomes" id="UP000443423"/>
    </source>
</evidence>
<dbReference type="AlphaFoldDB" id="A0A6A8G8J1"/>
<dbReference type="RefSeq" id="WP_154325956.1">
    <property type="nucleotide sequence ID" value="NZ_WKJQ01000001.1"/>
</dbReference>